<proteinExistence type="predicted"/>
<evidence type="ECO:0000256" key="1">
    <source>
        <dbReference type="SAM" id="MobiDB-lite"/>
    </source>
</evidence>
<evidence type="ECO:0000313" key="3">
    <source>
        <dbReference type="EMBL" id="QSQ18270.1"/>
    </source>
</evidence>
<dbReference type="Pfam" id="PF01400">
    <property type="entry name" value="Astacin"/>
    <property type="match status" value="1"/>
</dbReference>
<name>A0ABX7NHC9_9BACT</name>
<protein>
    <recommendedName>
        <fullName evidence="2">Peptidase metallopeptidase domain-containing protein</fullName>
    </recommendedName>
</protein>
<dbReference type="CDD" id="cd22954">
    <property type="entry name" value="PLL_lectin"/>
    <property type="match status" value="1"/>
</dbReference>
<dbReference type="Gene3D" id="2.120.10.70">
    <property type="entry name" value="Fucose-specific lectin"/>
    <property type="match status" value="1"/>
</dbReference>
<feature type="region of interest" description="Disordered" evidence="1">
    <location>
        <begin position="129"/>
        <end position="148"/>
    </location>
</feature>
<dbReference type="Proteomes" id="UP000663090">
    <property type="component" value="Chromosome"/>
</dbReference>
<dbReference type="SUPFAM" id="SSF89372">
    <property type="entry name" value="Fucose-specific lectin"/>
    <property type="match status" value="2"/>
</dbReference>
<dbReference type="InterPro" id="IPR006026">
    <property type="entry name" value="Peptidase_Metallo"/>
</dbReference>
<gene>
    <name evidence="3" type="ORF">JY572_15975</name>
</gene>
<organism evidence="3 4">
    <name type="scientific">Myxococcus landrumensis</name>
    <dbReference type="NCBI Taxonomy" id="2813577"/>
    <lineage>
        <taxon>Bacteria</taxon>
        <taxon>Pseudomonadati</taxon>
        <taxon>Myxococcota</taxon>
        <taxon>Myxococcia</taxon>
        <taxon>Myxococcales</taxon>
        <taxon>Cystobacterineae</taxon>
        <taxon>Myxococcaceae</taxon>
        <taxon>Myxococcus</taxon>
    </lineage>
</organism>
<accession>A0ABX7NHC9</accession>
<dbReference type="SUPFAM" id="SSF55486">
    <property type="entry name" value="Metalloproteases ('zincins'), catalytic domain"/>
    <property type="match status" value="1"/>
</dbReference>
<dbReference type="Gene3D" id="3.40.390.10">
    <property type="entry name" value="Collagenase (Catalytic Domain)"/>
    <property type="match status" value="1"/>
</dbReference>
<dbReference type="InterPro" id="IPR058502">
    <property type="entry name" value="PLL-like_beta-prop"/>
</dbReference>
<dbReference type="SMART" id="SM00235">
    <property type="entry name" value="ZnMc"/>
    <property type="match status" value="1"/>
</dbReference>
<keyword evidence="4" id="KW-1185">Reference proteome</keyword>
<evidence type="ECO:0000259" key="2">
    <source>
        <dbReference type="SMART" id="SM00235"/>
    </source>
</evidence>
<sequence length="461" mass="50044">MRNSEADLYVTSTRLWRPMTVAVCWENPGQADGTQRQWVRNAVTRTWETSSGVRFTGWGTCTTSSRGIRINISDVGPHVKALGRDLNGMAQGMVLNFTFNNWSQSCRSTLQPCIEAIAVHEFGHAMGYAHEQNRPDTPSSCKEPPQGGSGDWVIGPWDLSSVMNYCNPQWNGNGNLSATDQAGAQQTYGVPWLSLGGYTSSGPAVAARGSNRVDVFIRGGDNQLHQRYWNGSAWSPWIALGGTLTSDPAALHWGTHRIDVFARGSDNSIVQKSFDGAQWSGWYTLGGVSASAPTVVSLGANGLHVFIRGTDNQLWQKYWTSSSGWSAWNPLGGHLTSAPAAVSWGPNRVDVFALGADKSVVQKAWNGAEWSGWFTLGGTFTSDPTAASRGVDRLDVFGRGTDNSLWINSYSPSTSWTGWNWLGGELAAAPDAISRTSGTLDVFYTGPNGEVRQSRYSNGWW</sequence>
<evidence type="ECO:0000313" key="4">
    <source>
        <dbReference type="Proteomes" id="UP000663090"/>
    </source>
</evidence>
<dbReference type="InterPro" id="IPR024079">
    <property type="entry name" value="MetalloPept_cat_dom_sf"/>
</dbReference>
<dbReference type="Pfam" id="PF26607">
    <property type="entry name" value="DUF8189"/>
    <property type="match status" value="1"/>
</dbReference>
<reference evidence="3 4" key="1">
    <citation type="submission" date="2021-02" db="EMBL/GenBank/DDBJ databases">
        <title>De Novo genome assembly of isolated myxobacteria.</title>
        <authorList>
            <person name="Stevens D.C."/>
        </authorList>
    </citation>
    <scope>NUCLEOTIDE SEQUENCE [LARGE SCALE GENOMIC DNA]</scope>
    <source>
        <strain evidence="3 4">SCHIC003</strain>
    </source>
</reference>
<dbReference type="InterPro" id="IPR001506">
    <property type="entry name" value="Peptidase_M12A"/>
</dbReference>
<feature type="domain" description="Peptidase metallopeptidase" evidence="2">
    <location>
        <begin position="12"/>
        <end position="161"/>
    </location>
</feature>
<dbReference type="EMBL" id="CP071091">
    <property type="protein sequence ID" value="QSQ18270.1"/>
    <property type="molecule type" value="Genomic_DNA"/>
</dbReference>
<dbReference type="Gene3D" id="2.40.128.190">
    <property type="match status" value="1"/>
</dbReference>